<dbReference type="EMBL" id="CP148753">
    <property type="protein sequence ID" value="WXR76585.1"/>
    <property type="molecule type" value="Genomic_DNA"/>
</dbReference>
<evidence type="ECO:0008006" key="3">
    <source>
        <dbReference type="Google" id="ProtNLM"/>
    </source>
</evidence>
<evidence type="ECO:0000313" key="1">
    <source>
        <dbReference type="EMBL" id="WXR76585.1"/>
    </source>
</evidence>
<dbReference type="RefSeq" id="WP_338881557.1">
    <property type="nucleotide sequence ID" value="NZ_CP148753.1"/>
</dbReference>
<reference evidence="1 2" key="1">
    <citation type="submission" date="2024-03" db="EMBL/GenBank/DDBJ databases">
        <title>Reference genomes for the five species model microbial community.</title>
        <authorList>
            <person name="Padfield D."/>
        </authorList>
    </citation>
    <scope>NUCLEOTIDE SEQUENCE [LARGE SCALE GENOMIC DNA]</scope>
    <source>
        <strain evidence="1 2">AB1</strain>
    </source>
</reference>
<accession>A0ABZ2S8V5</accession>
<organism evidence="1 2">
    <name type="scientific">Achromobacter veterisilvae</name>
    <dbReference type="NCBI Taxonomy" id="2069367"/>
    <lineage>
        <taxon>Bacteria</taxon>
        <taxon>Pseudomonadati</taxon>
        <taxon>Pseudomonadota</taxon>
        <taxon>Betaproteobacteria</taxon>
        <taxon>Burkholderiales</taxon>
        <taxon>Alcaligenaceae</taxon>
        <taxon>Achromobacter</taxon>
    </lineage>
</organism>
<keyword evidence="2" id="KW-1185">Reference proteome</keyword>
<name>A0ABZ2S8V5_9BURK</name>
<protein>
    <recommendedName>
        <fullName evidence="3">Aldehyde dehydrogenase</fullName>
    </recommendedName>
</protein>
<proteinExistence type="predicted"/>
<evidence type="ECO:0000313" key="2">
    <source>
        <dbReference type="Proteomes" id="UP001456224"/>
    </source>
</evidence>
<dbReference type="Proteomes" id="UP001456224">
    <property type="component" value="Chromosome"/>
</dbReference>
<gene>
    <name evidence="1" type="ORF">WHX56_14140</name>
</gene>
<sequence length="67" mass="7324">MAIFKLAALDGSVEMVVRARCISCARTVAVDHAGPEGTRVWRDPSLSSVELVREADKTALILRAERK</sequence>